<proteinExistence type="predicted"/>
<dbReference type="Proteomes" id="UP001194579">
    <property type="component" value="Unassembled WGS sequence"/>
</dbReference>
<dbReference type="HOGENOM" id="CLU_140250_0_0_6"/>
<dbReference type="Pfam" id="PF06366">
    <property type="entry name" value="FlhE"/>
    <property type="match status" value="1"/>
</dbReference>
<name>A0A0H3I7F9_PECPM</name>
<dbReference type="RefSeq" id="WP_014699513.1">
    <property type="nucleotide sequence ID" value="NC_017845.1"/>
</dbReference>
<dbReference type="EMBL" id="WABS01000002">
    <property type="protein sequence ID" value="MBI0553184.1"/>
    <property type="molecule type" value="Genomic_DNA"/>
</dbReference>
<dbReference type="AlphaFoldDB" id="A0A0H3I7F9"/>
<evidence type="ECO:0000313" key="5">
    <source>
        <dbReference type="Proteomes" id="UP001194579"/>
    </source>
</evidence>
<evidence type="ECO:0000313" key="3">
    <source>
        <dbReference type="EMBL" id="MBI0553184.1"/>
    </source>
</evidence>
<evidence type="ECO:0000256" key="1">
    <source>
        <dbReference type="SAM" id="SignalP"/>
    </source>
</evidence>
<dbReference type="STRING" id="1905730.W5S_1775"/>
<evidence type="ECO:0000313" key="4">
    <source>
        <dbReference type="Proteomes" id="UP000008044"/>
    </source>
</evidence>
<reference evidence="2 4" key="1">
    <citation type="journal article" date="2012" name="J. Bacteriol.">
        <title>Genome sequence of Pectobacterium sp. strain SCC3193.</title>
        <authorList>
            <person name="Koskinen J.P."/>
            <person name="Laine P."/>
            <person name="Niemi O."/>
            <person name="Nykyri J."/>
            <person name="Harjunpaa H."/>
            <person name="Auvinen P."/>
            <person name="Paulin L."/>
            <person name="Pirhonen M."/>
            <person name="Palva T."/>
            <person name="Holm L."/>
        </authorList>
    </citation>
    <scope>NUCLEOTIDE SEQUENCE [LARGE SCALE GENOMIC DNA]</scope>
    <source>
        <strain evidence="2 4">SCC3193</strain>
    </source>
</reference>
<reference evidence="5" key="3">
    <citation type="submission" date="2023-07" db="EMBL/GenBank/DDBJ databases">
        <title>Identification of Pectobacterium versatile causing blackleg of potato from New York State with a whole genome sequencing approach.</title>
        <authorList>
            <person name="Ma X."/>
            <person name="Swingle B."/>
        </authorList>
    </citation>
    <scope>NUCLEOTIDE SEQUENCE [LARGE SCALE GENOMIC DNA]</scope>
    <source>
        <strain evidence="5">NY1588A</strain>
    </source>
</reference>
<feature type="signal peptide" evidence="1">
    <location>
        <begin position="1"/>
        <end position="22"/>
    </location>
</feature>
<evidence type="ECO:0000313" key="2">
    <source>
        <dbReference type="EMBL" id="AFI89866.1"/>
    </source>
</evidence>
<dbReference type="KEGG" id="pec:W5S_1775"/>
<dbReference type="eggNOG" id="ENOG502ZRXW">
    <property type="taxonomic scope" value="Bacteria"/>
</dbReference>
<accession>A0A0H3I7F9</accession>
<gene>
    <name evidence="2" type="ordered locus">W5S_1775</name>
    <name evidence="3" type="ORF">F6Q06_01570</name>
</gene>
<reference evidence="2" key="2">
    <citation type="submission" date="2012-03" db="EMBL/GenBank/DDBJ databases">
        <authorList>
            <person name="Koskinen P."/>
            <person name="Laine P."/>
            <person name="Niemi O."/>
            <person name="Nykyri J."/>
            <person name="Harjunpaa H."/>
            <person name="Auvinen P."/>
            <person name="Paulin L."/>
            <person name="Pirhonen M."/>
            <person name="Palva T."/>
            <person name="Holm L."/>
        </authorList>
    </citation>
    <scope>NUCLEOTIDE SEQUENCE</scope>
    <source>
        <strain evidence="2">SCC3193</strain>
    </source>
</reference>
<dbReference type="Proteomes" id="UP000008044">
    <property type="component" value="Chromosome"/>
</dbReference>
<keyword evidence="2" id="KW-0966">Cell projection</keyword>
<organism evidence="2 4">
    <name type="scientific">Pectobacterium parmentieri</name>
    <dbReference type="NCBI Taxonomy" id="1905730"/>
    <lineage>
        <taxon>Bacteria</taxon>
        <taxon>Pseudomonadati</taxon>
        <taxon>Pseudomonadota</taxon>
        <taxon>Gammaproteobacteria</taxon>
        <taxon>Enterobacterales</taxon>
        <taxon>Pectobacteriaceae</taxon>
        <taxon>Pectobacterium</taxon>
    </lineage>
</organism>
<keyword evidence="5" id="KW-1185">Reference proteome</keyword>
<sequence>MKKVIGYLVATIVLALPLCAIATPGSWNGSQPGIKLDYRGEMITTSAFAPNTVLKPDETITTIYWRYAIDSVIPTGLVVKLCSQSPQRCVDLNGSGDGQTQAFDGLAANNEFRFVYYIEGNGRINHTFIVRTIDIAVNYK</sequence>
<keyword evidence="2" id="KW-0282">Flagellum</keyword>
<dbReference type="InterPro" id="IPR009420">
    <property type="entry name" value="FlhE"/>
</dbReference>
<keyword evidence="1" id="KW-0732">Signal</keyword>
<protein>
    <submittedName>
        <fullName evidence="2">Flagellar protein FlhE</fullName>
    </submittedName>
</protein>
<keyword evidence="2" id="KW-0969">Cilium</keyword>
<reference evidence="3" key="4">
    <citation type="submission" date="2024-05" db="EMBL/GenBank/DDBJ databases">
        <title>Identification of Pectobacterium versatile causing blackleg of potato from New York State with a whole genome sequencing approach.</title>
        <authorList>
            <person name="Ma X."/>
            <person name="Swingle B."/>
        </authorList>
    </citation>
    <scope>NUCLEOTIDE SEQUENCE</scope>
    <source>
        <strain evidence="3">NY1588A</strain>
    </source>
</reference>
<feature type="chain" id="PRO_5002611988" evidence="1">
    <location>
        <begin position="23"/>
        <end position="140"/>
    </location>
</feature>
<dbReference type="EMBL" id="CP003415">
    <property type="protein sequence ID" value="AFI89866.1"/>
    <property type="molecule type" value="Genomic_DNA"/>
</dbReference>